<dbReference type="NCBIfam" id="TIGR01686">
    <property type="entry name" value="FkbH"/>
    <property type="match status" value="1"/>
</dbReference>
<dbReference type="InterPro" id="IPR023214">
    <property type="entry name" value="HAD_sf"/>
</dbReference>
<evidence type="ECO:0000313" key="1">
    <source>
        <dbReference type="EMBL" id="UWP85403.1"/>
    </source>
</evidence>
<dbReference type="InterPro" id="IPR010033">
    <property type="entry name" value="HAD_SF_ppase_IIIC"/>
</dbReference>
<dbReference type="InterPro" id="IPR010037">
    <property type="entry name" value="FkbH_domain"/>
</dbReference>
<dbReference type="Proteomes" id="UP001059617">
    <property type="component" value="Chromosome"/>
</dbReference>
<reference evidence="1" key="2">
    <citation type="submission" date="2022-09" db="EMBL/GenBank/DDBJ databases">
        <title>Biosynthetic gene clusters of Dactylosporangioum fulvum.</title>
        <authorList>
            <person name="Caradec T."/>
        </authorList>
    </citation>
    <scope>NUCLEOTIDE SEQUENCE</scope>
    <source>
        <strain evidence="1">NRRL B-16292</strain>
    </source>
</reference>
<organism evidence="1 2">
    <name type="scientific">Dactylosporangium fulvum</name>
    <dbReference type="NCBI Taxonomy" id="53359"/>
    <lineage>
        <taxon>Bacteria</taxon>
        <taxon>Bacillati</taxon>
        <taxon>Actinomycetota</taxon>
        <taxon>Actinomycetes</taxon>
        <taxon>Micromonosporales</taxon>
        <taxon>Micromonosporaceae</taxon>
        <taxon>Dactylosporangium</taxon>
    </lineage>
</organism>
<dbReference type="InterPro" id="IPR036412">
    <property type="entry name" value="HAD-like_sf"/>
</dbReference>
<dbReference type="EMBL" id="CP073720">
    <property type="protein sequence ID" value="UWP85403.1"/>
    <property type="molecule type" value="Genomic_DNA"/>
</dbReference>
<dbReference type="RefSeq" id="WP_259863515.1">
    <property type="nucleotide sequence ID" value="NZ_BAAAST010000020.1"/>
</dbReference>
<keyword evidence="2" id="KW-1185">Reference proteome</keyword>
<accession>A0ABY5W5S9</accession>
<dbReference type="NCBIfam" id="TIGR01681">
    <property type="entry name" value="HAD-SF-IIIC"/>
    <property type="match status" value="1"/>
</dbReference>
<protein>
    <submittedName>
        <fullName evidence="1">HAD-IIIC family phosphatase</fullName>
    </submittedName>
</protein>
<proteinExistence type="predicted"/>
<dbReference type="Gene3D" id="3.40.50.1000">
    <property type="entry name" value="HAD superfamily/HAD-like"/>
    <property type="match status" value="1"/>
</dbReference>
<dbReference type="Pfam" id="PF00702">
    <property type="entry name" value="Hydrolase"/>
    <property type="match status" value="1"/>
</dbReference>
<evidence type="ECO:0000313" key="2">
    <source>
        <dbReference type="Proteomes" id="UP001059617"/>
    </source>
</evidence>
<dbReference type="SUPFAM" id="SSF56784">
    <property type="entry name" value="HAD-like"/>
    <property type="match status" value="1"/>
</dbReference>
<dbReference type="SUPFAM" id="SSF55729">
    <property type="entry name" value="Acyl-CoA N-acyltransferases (Nat)"/>
    <property type="match status" value="1"/>
</dbReference>
<dbReference type="Gene3D" id="3.40.630.30">
    <property type="match status" value="1"/>
</dbReference>
<sequence length="345" mass="38902">MSANGKTVKCVVWDLDHTVWDGALLEDDRVALRPGVTEAIRTLDERGILHSIASRNDHAAAMARLEELGLADYFLYPQINWGKKSSSVRAVAKALNIGLDAVAFIDDQPFERDEVAFELPQVRCLDAAALPDLARMPELTPRFVTEDSRIRRQMYRADQVRQGVEERFDGAQDQFLSTLGMRFEIRPAAESDLRRAEELTVRTNQLNTTGVTYSYEELDAFRESDRHLLLTASLTDRYGPYGTIGLALVETGEQDWNLRLLLMSCRVMSRGVGVVLINHIKRRARDAGAQLIADFVSTDRNRMMYVSFKFNGFAEISRDERVVRFAADLSSIPADPPYLDVRVVG</sequence>
<reference evidence="1" key="1">
    <citation type="submission" date="2021-04" db="EMBL/GenBank/DDBJ databases">
        <authorList>
            <person name="Hartkoorn R.C."/>
            <person name="Beaudoing E."/>
            <person name="Hot D."/>
        </authorList>
    </citation>
    <scope>NUCLEOTIDE SEQUENCE</scope>
    <source>
        <strain evidence="1">NRRL B-16292</strain>
    </source>
</reference>
<name>A0ABY5W5S9_9ACTN</name>
<gene>
    <name evidence="1" type="ORF">Dfulv_14665</name>
</gene>
<dbReference type="InterPro" id="IPR016181">
    <property type="entry name" value="Acyl_CoA_acyltransferase"/>
</dbReference>